<dbReference type="EMBL" id="MCOG01000007">
    <property type="protein sequence ID" value="ORY83415.1"/>
    <property type="molecule type" value="Genomic_DNA"/>
</dbReference>
<protein>
    <submittedName>
        <fullName evidence="1">Uncharacterized protein</fullName>
    </submittedName>
</protein>
<gene>
    <name evidence="1" type="ORF">LY90DRAFT_663844</name>
</gene>
<organism evidence="1 2">
    <name type="scientific">Neocallimastix californiae</name>
    <dbReference type="NCBI Taxonomy" id="1754190"/>
    <lineage>
        <taxon>Eukaryota</taxon>
        <taxon>Fungi</taxon>
        <taxon>Fungi incertae sedis</taxon>
        <taxon>Chytridiomycota</taxon>
        <taxon>Chytridiomycota incertae sedis</taxon>
        <taxon>Neocallimastigomycetes</taxon>
        <taxon>Neocallimastigales</taxon>
        <taxon>Neocallimastigaceae</taxon>
        <taxon>Neocallimastix</taxon>
    </lineage>
</organism>
<comment type="caution">
    <text evidence="1">The sequence shown here is derived from an EMBL/GenBank/DDBJ whole genome shotgun (WGS) entry which is preliminary data.</text>
</comment>
<dbReference type="Proteomes" id="UP000193920">
    <property type="component" value="Unassembled WGS sequence"/>
</dbReference>
<evidence type="ECO:0000313" key="2">
    <source>
        <dbReference type="Proteomes" id="UP000193920"/>
    </source>
</evidence>
<accession>A0A1Y2FKV3</accession>
<name>A0A1Y2FKV3_9FUNG</name>
<evidence type="ECO:0000313" key="1">
    <source>
        <dbReference type="EMBL" id="ORY83415.1"/>
    </source>
</evidence>
<reference evidence="1 2" key="1">
    <citation type="submission" date="2016-08" db="EMBL/GenBank/DDBJ databases">
        <title>A Parts List for Fungal Cellulosomes Revealed by Comparative Genomics.</title>
        <authorList>
            <consortium name="DOE Joint Genome Institute"/>
            <person name="Haitjema C.H."/>
            <person name="Gilmore S.P."/>
            <person name="Henske J.K."/>
            <person name="Solomon K.V."/>
            <person name="De Groot R."/>
            <person name="Kuo A."/>
            <person name="Mondo S.J."/>
            <person name="Salamov A.A."/>
            <person name="Labutti K."/>
            <person name="Zhao Z."/>
            <person name="Chiniquy J."/>
            <person name="Barry K."/>
            <person name="Brewer H.M."/>
            <person name="Purvine S.O."/>
            <person name="Wright A.T."/>
            <person name="Boxma B."/>
            <person name="Van Alen T."/>
            <person name="Hackstein J.H."/>
            <person name="Baker S.E."/>
            <person name="Grigoriev I.V."/>
            <person name="O'Malley M.A."/>
        </authorList>
    </citation>
    <scope>NUCLEOTIDE SEQUENCE [LARGE SCALE GENOMIC DNA]</scope>
    <source>
        <strain evidence="1 2">G1</strain>
    </source>
</reference>
<keyword evidence="2" id="KW-1185">Reference proteome</keyword>
<sequence length="248" mass="29854">MLKISQGQIKENCDNINDNNNDYPNLSLKTKLLIKKKFSESDDDELNEILYSLDDFVDIANNFEDPDCSCRKELSFLLWRRSERKIIKDNYHFLSHENFIEKITQFFDEDYYYDIESEALQNVVSLFIELITPSYYEEDYLDDHVTKWTFGIHEIFSEYDSLPLYPEENKLIQERIENLYRHSSNIYERFISRFFFIFFIDESDKNTAISAKNELNESFLISKFLLFSWKFGGKNIRSLLKKLCYDDM</sequence>
<proteinExistence type="predicted"/>
<dbReference type="AlphaFoldDB" id="A0A1Y2FKV3"/>